<evidence type="ECO:0000313" key="7">
    <source>
        <dbReference type="EMBL" id="MBP2258408.1"/>
    </source>
</evidence>
<evidence type="ECO:0000256" key="5">
    <source>
        <dbReference type="ARBA" id="ARBA00023136"/>
    </source>
</evidence>
<dbReference type="PANTHER" id="PTHR30569">
    <property type="entry name" value="CYTOSINE TRANSPORTER CODB"/>
    <property type="match status" value="1"/>
</dbReference>
<dbReference type="EMBL" id="JAGIKX010000025">
    <property type="protein sequence ID" value="MBP2258408.1"/>
    <property type="molecule type" value="Genomic_DNA"/>
</dbReference>
<dbReference type="InterPro" id="IPR030191">
    <property type="entry name" value="CodB"/>
</dbReference>
<organism evidence="7 8">
    <name type="scientific">Virgibacillus alimentarius</name>
    <dbReference type="NCBI Taxonomy" id="698769"/>
    <lineage>
        <taxon>Bacteria</taxon>
        <taxon>Bacillati</taxon>
        <taxon>Bacillota</taxon>
        <taxon>Bacilli</taxon>
        <taxon>Bacillales</taxon>
        <taxon>Bacillaceae</taxon>
        <taxon>Virgibacillus</taxon>
    </lineage>
</organism>
<feature type="transmembrane region" description="Helical" evidence="6">
    <location>
        <begin position="21"/>
        <end position="41"/>
    </location>
</feature>
<feature type="transmembrane region" description="Helical" evidence="6">
    <location>
        <begin position="53"/>
        <end position="76"/>
    </location>
</feature>
<dbReference type="Proteomes" id="UP001519294">
    <property type="component" value="Unassembled WGS sequence"/>
</dbReference>
<evidence type="ECO:0000256" key="1">
    <source>
        <dbReference type="ARBA" id="ARBA00004141"/>
    </source>
</evidence>
<evidence type="ECO:0000256" key="4">
    <source>
        <dbReference type="ARBA" id="ARBA00022989"/>
    </source>
</evidence>
<comment type="subcellular location">
    <subcellularLocation>
        <location evidence="1">Membrane</location>
        <topology evidence="1">Multi-pass membrane protein</topology>
    </subcellularLocation>
</comment>
<protein>
    <submittedName>
        <fullName evidence="7">Purine-cytosine permease-like protein</fullName>
    </submittedName>
</protein>
<name>A0ABS4SA89_9BACI</name>
<dbReference type="Gene3D" id="1.10.4160.10">
    <property type="entry name" value="Hydantoin permease"/>
    <property type="match status" value="1"/>
</dbReference>
<evidence type="ECO:0000256" key="3">
    <source>
        <dbReference type="ARBA" id="ARBA00022692"/>
    </source>
</evidence>
<comment type="similarity">
    <text evidence="2">Belongs to the purine-cytosine permease (2.A.39) family.</text>
</comment>
<keyword evidence="3 6" id="KW-0812">Transmembrane</keyword>
<dbReference type="PANTHER" id="PTHR30569:SF0">
    <property type="entry name" value="CYTOSINE PERMEASE"/>
    <property type="match status" value="1"/>
</dbReference>
<evidence type="ECO:0000256" key="6">
    <source>
        <dbReference type="SAM" id="Phobius"/>
    </source>
</evidence>
<proteinExistence type="inferred from homology"/>
<keyword evidence="5 6" id="KW-0472">Membrane</keyword>
<evidence type="ECO:0000313" key="8">
    <source>
        <dbReference type="Proteomes" id="UP001519294"/>
    </source>
</evidence>
<accession>A0ABS4SA89</accession>
<reference evidence="7 8" key="1">
    <citation type="submission" date="2021-03" db="EMBL/GenBank/DDBJ databases">
        <title>Genomic Encyclopedia of Type Strains, Phase IV (KMG-IV): sequencing the most valuable type-strain genomes for metagenomic binning, comparative biology and taxonomic classification.</title>
        <authorList>
            <person name="Goeker M."/>
        </authorList>
    </citation>
    <scope>NUCLEOTIDE SEQUENCE [LARGE SCALE GENOMIC DNA]</scope>
    <source>
        <strain evidence="7 8">DSM 25790</strain>
    </source>
</reference>
<evidence type="ECO:0000256" key="2">
    <source>
        <dbReference type="ARBA" id="ARBA00008974"/>
    </source>
</evidence>
<comment type="caution">
    <text evidence="7">The sequence shown here is derived from an EMBL/GenBank/DDBJ whole genome shotgun (WGS) entry which is preliminary data.</text>
</comment>
<keyword evidence="4 6" id="KW-1133">Transmembrane helix</keyword>
<gene>
    <name evidence="7" type="ORF">J2Z81_002391</name>
</gene>
<dbReference type="InterPro" id="IPR001248">
    <property type="entry name" value="Pur-cyt_permease"/>
</dbReference>
<keyword evidence="8" id="KW-1185">Reference proteome</keyword>
<dbReference type="Pfam" id="PF02133">
    <property type="entry name" value="Transp_cyt_pur"/>
    <property type="match status" value="1"/>
</dbReference>
<sequence length="107" mass="11599">MKKIDSEFALQAVPQTHRNGFWKMLAVMLGLTFFSASMWAGGSLGNGLTFIQFMGIMLVGNLILGLYTGALAYIAAKTGLSTHLLTRYTFGEQGSYLSSFLLGGSYQ</sequence>